<protein>
    <submittedName>
        <fullName evidence="1">Uncharacterized protein</fullName>
    </submittedName>
</protein>
<organism evidence="1 2">
    <name type="scientific">Marchantia polymorpha</name>
    <name type="common">Common liverwort</name>
    <name type="synonym">Marchantia aquatica</name>
    <dbReference type="NCBI Taxonomy" id="3197"/>
    <lineage>
        <taxon>Eukaryota</taxon>
        <taxon>Viridiplantae</taxon>
        <taxon>Streptophyta</taxon>
        <taxon>Embryophyta</taxon>
        <taxon>Marchantiophyta</taxon>
        <taxon>Marchantiopsida</taxon>
        <taxon>Marchantiidae</taxon>
        <taxon>Marchantiales</taxon>
        <taxon>Marchantiaceae</taxon>
        <taxon>Marchantia</taxon>
    </lineage>
</organism>
<name>A0A2R6WZ76_MARPO</name>
<dbReference type="Gramene" id="Mp6g14720.1">
    <property type="protein sequence ID" value="Mp6g14720.1.cds1"/>
    <property type="gene ID" value="Mp6g14720"/>
</dbReference>
<dbReference type="AlphaFoldDB" id="A0A2R6WZ76"/>
<gene>
    <name evidence="1" type="ORF">MARPO_0047s0126</name>
</gene>
<accession>A0A2R6WZ76</accession>
<evidence type="ECO:0000313" key="2">
    <source>
        <dbReference type="Proteomes" id="UP000244005"/>
    </source>
</evidence>
<reference evidence="2" key="1">
    <citation type="journal article" date="2017" name="Cell">
        <title>Insights into land plant evolution garnered from the Marchantia polymorpha genome.</title>
        <authorList>
            <person name="Bowman J.L."/>
            <person name="Kohchi T."/>
            <person name="Yamato K.T."/>
            <person name="Jenkins J."/>
            <person name="Shu S."/>
            <person name="Ishizaki K."/>
            <person name="Yamaoka S."/>
            <person name="Nishihama R."/>
            <person name="Nakamura Y."/>
            <person name="Berger F."/>
            <person name="Adam C."/>
            <person name="Aki S.S."/>
            <person name="Althoff F."/>
            <person name="Araki T."/>
            <person name="Arteaga-Vazquez M.A."/>
            <person name="Balasubrmanian S."/>
            <person name="Barry K."/>
            <person name="Bauer D."/>
            <person name="Boehm C.R."/>
            <person name="Briginshaw L."/>
            <person name="Caballero-Perez J."/>
            <person name="Catarino B."/>
            <person name="Chen F."/>
            <person name="Chiyoda S."/>
            <person name="Chovatia M."/>
            <person name="Davies K.M."/>
            <person name="Delmans M."/>
            <person name="Demura T."/>
            <person name="Dierschke T."/>
            <person name="Dolan L."/>
            <person name="Dorantes-Acosta A.E."/>
            <person name="Eklund D.M."/>
            <person name="Florent S.N."/>
            <person name="Flores-Sandoval E."/>
            <person name="Fujiyama A."/>
            <person name="Fukuzawa H."/>
            <person name="Galik B."/>
            <person name="Grimanelli D."/>
            <person name="Grimwood J."/>
            <person name="Grossniklaus U."/>
            <person name="Hamada T."/>
            <person name="Haseloff J."/>
            <person name="Hetherington A.J."/>
            <person name="Higo A."/>
            <person name="Hirakawa Y."/>
            <person name="Hundley H.N."/>
            <person name="Ikeda Y."/>
            <person name="Inoue K."/>
            <person name="Inoue S.I."/>
            <person name="Ishida S."/>
            <person name="Jia Q."/>
            <person name="Kakita M."/>
            <person name="Kanazawa T."/>
            <person name="Kawai Y."/>
            <person name="Kawashima T."/>
            <person name="Kennedy M."/>
            <person name="Kinose K."/>
            <person name="Kinoshita T."/>
            <person name="Kohara Y."/>
            <person name="Koide E."/>
            <person name="Komatsu K."/>
            <person name="Kopischke S."/>
            <person name="Kubo M."/>
            <person name="Kyozuka J."/>
            <person name="Lagercrantz U."/>
            <person name="Lin S.S."/>
            <person name="Lindquist E."/>
            <person name="Lipzen A.M."/>
            <person name="Lu C.W."/>
            <person name="De Luna E."/>
            <person name="Martienssen R.A."/>
            <person name="Minamino N."/>
            <person name="Mizutani M."/>
            <person name="Mizutani M."/>
            <person name="Mochizuki N."/>
            <person name="Monte I."/>
            <person name="Mosher R."/>
            <person name="Nagasaki H."/>
            <person name="Nakagami H."/>
            <person name="Naramoto S."/>
            <person name="Nishitani K."/>
            <person name="Ohtani M."/>
            <person name="Okamoto T."/>
            <person name="Okumura M."/>
            <person name="Phillips J."/>
            <person name="Pollak B."/>
            <person name="Reinders A."/>
            <person name="Rovekamp M."/>
            <person name="Sano R."/>
            <person name="Sawa S."/>
            <person name="Schmid M.W."/>
            <person name="Shirakawa M."/>
            <person name="Solano R."/>
            <person name="Spunde A."/>
            <person name="Suetsugu N."/>
            <person name="Sugano S."/>
            <person name="Sugiyama A."/>
            <person name="Sun R."/>
            <person name="Suzuki Y."/>
            <person name="Takenaka M."/>
            <person name="Takezawa D."/>
            <person name="Tomogane H."/>
            <person name="Tsuzuki M."/>
            <person name="Ueda T."/>
            <person name="Umeda M."/>
            <person name="Ward J.M."/>
            <person name="Watanabe Y."/>
            <person name="Yazaki K."/>
            <person name="Yokoyama R."/>
            <person name="Yoshitake Y."/>
            <person name="Yotsui I."/>
            <person name="Zachgo S."/>
            <person name="Schmutz J."/>
        </authorList>
    </citation>
    <scope>NUCLEOTIDE SEQUENCE [LARGE SCALE GENOMIC DNA]</scope>
    <source>
        <strain evidence="2">Tak-1</strain>
    </source>
</reference>
<dbReference type="EMBL" id="KZ772719">
    <property type="protein sequence ID" value="PTQ39162.1"/>
    <property type="molecule type" value="Genomic_DNA"/>
</dbReference>
<evidence type="ECO:0000313" key="1">
    <source>
        <dbReference type="EMBL" id="PTQ39162.1"/>
    </source>
</evidence>
<keyword evidence="2" id="KW-1185">Reference proteome</keyword>
<proteinExistence type="predicted"/>
<sequence length="101" mass="11589">MASEQVQLETVKEFDFADSEQRLKEFDAEKTNTLPRIQVRGTAAKPPRHRMQHMHKPGAPRACDASLCLPADQFGVDKTNLPTDLAKFTRKRLEKLPRFRV</sequence>
<dbReference type="Proteomes" id="UP000244005">
    <property type="component" value="Unassembled WGS sequence"/>
</dbReference>